<dbReference type="EMBL" id="JACIBU010000001">
    <property type="protein sequence ID" value="MBB3677230.1"/>
    <property type="molecule type" value="Genomic_DNA"/>
</dbReference>
<dbReference type="FunFam" id="3.40.47.10:FF:000018">
    <property type="entry name" value="3-oxoacyl-[acyl-carrier-protein] synthase 2"/>
    <property type="match status" value="1"/>
</dbReference>
<organism evidence="7 8">
    <name type="scientific">Modestobacter versicolor</name>
    <dbReference type="NCBI Taxonomy" id="429133"/>
    <lineage>
        <taxon>Bacteria</taxon>
        <taxon>Bacillati</taxon>
        <taxon>Actinomycetota</taxon>
        <taxon>Actinomycetes</taxon>
        <taxon>Geodermatophilales</taxon>
        <taxon>Geodermatophilaceae</taxon>
        <taxon>Modestobacter</taxon>
    </lineage>
</organism>
<dbReference type="PANTHER" id="PTHR11712">
    <property type="entry name" value="POLYKETIDE SYNTHASE-RELATED"/>
    <property type="match status" value="1"/>
</dbReference>
<sequence length="432" mass="45374">MSRATGRRVVLTGIGVVAPGSMGREGFWDMITAGRTATRRITFFDPSRFRSQVAAEVDFDGRKLGLTAHEVARNDRFVQMAMVAADEAVADSGLRFGTGGADDAPDPDRVGVVLGTAVGATMRLENEYVAVSDAGTHWLVDPRYASRFLHHALVPSCGATELAVRFGAHGPATVVSTGCTSGIDAVGYGSQLIEDGDADVVISGASDAPISPISMACFDTIRATTGNNADPEHASRPFDARRDGFVMGEGAAVLVLEELEHARRRGAEVYCEVSGYANRCNAHHMTGLRPDGVEMAEAIRLALDQGRVDPDEVGYVNAHGSGTKQNDRHETAAVKLSLGPTAQRVSMSSIKSMVGHSLGAIGSIEIAATALAVQRGVVPPTANYGVPDPECDLDYVPNTAREQKVDVALSVGSGFGGFQSAIVLAHPSRRTA</sequence>
<reference evidence="6 9" key="2">
    <citation type="submission" date="2020-08" db="EMBL/GenBank/DDBJ databases">
        <title>Sequencing the genomes of 1000 actinobacteria strains.</title>
        <authorList>
            <person name="Klenk H.-P."/>
        </authorList>
    </citation>
    <scope>NUCLEOTIDE SEQUENCE [LARGE SCALE GENOMIC DNA]</scope>
    <source>
        <strain evidence="6 9">DSM 16678</strain>
    </source>
</reference>
<dbReference type="Pfam" id="PF00109">
    <property type="entry name" value="ketoacyl-synt"/>
    <property type="match status" value="1"/>
</dbReference>
<evidence type="ECO:0000313" key="7">
    <source>
        <dbReference type="EMBL" id="PZA19494.1"/>
    </source>
</evidence>
<gene>
    <name evidence="7" type="ORF">DMO24_20440</name>
    <name evidence="6" type="ORF">FHX36_002965</name>
</gene>
<comment type="similarity">
    <text evidence="1 4">Belongs to the thiolase-like superfamily. Beta-ketoacyl-ACP synthases family.</text>
</comment>
<comment type="caution">
    <text evidence="7">The sequence shown here is derived from an EMBL/GenBank/DDBJ whole genome shotgun (WGS) entry which is preliminary data.</text>
</comment>
<dbReference type="SUPFAM" id="SSF53901">
    <property type="entry name" value="Thiolase-like"/>
    <property type="match status" value="2"/>
</dbReference>
<dbReference type="PROSITE" id="PS52004">
    <property type="entry name" value="KS3_2"/>
    <property type="match status" value="1"/>
</dbReference>
<dbReference type="OrthoDB" id="9808669at2"/>
<evidence type="ECO:0000313" key="9">
    <source>
        <dbReference type="Proteomes" id="UP000580718"/>
    </source>
</evidence>
<dbReference type="NCBIfam" id="NF005589">
    <property type="entry name" value="PRK07314.1"/>
    <property type="match status" value="1"/>
</dbReference>
<dbReference type="InterPro" id="IPR018201">
    <property type="entry name" value="Ketoacyl_synth_AS"/>
</dbReference>
<evidence type="ECO:0000313" key="8">
    <source>
        <dbReference type="Proteomes" id="UP000247602"/>
    </source>
</evidence>
<name>A0A323V451_9ACTN</name>
<evidence type="ECO:0000256" key="4">
    <source>
        <dbReference type="RuleBase" id="RU003694"/>
    </source>
</evidence>
<dbReference type="Proteomes" id="UP000247602">
    <property type="component" value="Unassembled WGS sequence"/>
</dbReference>
<evidence type="ECO:0000256" key="3">
    <source>
        <dbReference type="ARBA" id="ARBA00023315"/>
    </source>
</evidence>
<evidence type="ECO:0000256" key="1">
    <source>
        <dbReference type="ARBA" id="ARBA00008467"/>
    </source>
</evidence>
<dbReference type="InterPro" id="IPR014030">
    <property type="entry name" value="Ketoacyl_synth_N"/>
</dbReference>
<keyword evidence="8" id="KW-1185">Reference proteome</keyword>
<evidence type="ECO:0000256" key="2">
    <source>
        <dbReference type="ARBA" id="ARBA00022679"/>
    </source>
</evidence>
<feature type="domain" description="Ketosynthase family 3 (KS3)" evidence="5">
    <location>
        <begin position="6"/>
        <end position="426"/>
    </location>
</feature>
<dbReference type="InterPro" id="IPR014031">
    <property type="entry name" value="Ketoacyl_synth_C"/>
</dbReference>
<dbReference type="InterPro" id="IPR016039">
    <property type="entry name" value="Thiolase-like"/>
</dbReference>
<dbReference type="GO" id="GO:0005829">
    <property type="term" value="C:cytosol"/>
    <property type="evidence" value="ECO:0007669"/>
    <property type="project" value="TreeGrafter"/>
</dbReference>
<evidence type="ECO:0000313" key="6">
    <source>
        <dbReference type="EMBL" id="MBB3677230.1"/>
    </source>
</evidence>
<proteinExistence type="inferred from homology"/>
<protein>
    <submittedName>
        <fullName evidence="7">Beta-ACP synthase</fullName>
    </submittedName>
    <submittedName>
        <fullName evidence="6">Minimal PKS ketosynthase (KS/KS alpha)</fullName>
        <ecNumber evidence="6">2.3.1.-</ecNumber>
    </submittedName>
</protein>
<dbReference type="AlphaFoldDB" id="A0A323V451"/>
<keyword evidence="3 6" id="KW-0012">Acyltransferase</keyword>
<dbReference type="CDD" id="cd00834">
    <property type="entry name" value="KAS_I_II"/>
    <property type="match status" value="1"/>
</dbReference>
<dbReference type="EC" id="2.3.1.-" evidence="6"/>
<dbReference type="FunFam" id="3.40.47.10:FF:000029">
    <property type="entry name" value="3-oxoacyl-[acyl-carrier-protein] synthase 1"/>
    <property type="match status" value="1"/>
</dbReference>
<dbReference type="GO" id="GO:0030497">
    <property type="term" value="P:fatty acid elongation"/>
    <property type="evidence" value="ECO:0007669"/>
    <property type="project" value="UniProtKB-ARBA"/>
</dbReference>
<dbReference type="PROSITE" id="PS00606">
    <property type="entry name" value="KS3_1"/>
    <property type="match status" value="1"/>
</dbReference>
<dbReference type="Proteomes" id="UP000580718">
    <property type="component" value="Unassembled WGS sequence"/>
</dbReference>
<evidence type="ECO:0000259" key="5">
    <source>
        <dbReference type="PROSITE" id="PS52004"/>
    </source>
</evidence>
<accession>A0A323V451</accession>
<keyword evidence="2 4" id="KW-0808">Transferase</keyword>
<dbReference type="Pfam" id="PF02801">
    <property type="entry name" value="Ketoacyl-synt_C"/>
    <property type="match status" value="1"/>
</dbReference>
<reference evidence="7 8" key="1">
    <citation type="submission" date="2018-06" db="EMBL/GenBank/DDBJ databases">
        <title>Draft genome sequence of Modestobacter versicolor CP153-2.</title>
        <authorList>
            <person name="Gundlapally S.R."/>
        </authorList>
    </citation>
    <scope>NUCLEOTIDE SEQUENCE [LARGE SCALE GENOMIC DNA]</scope>
    <source>
        <strain evidence="7 8">CP153-2</strain>
    </source>
</reference>
<dbReference type="EMBL" id="QKNV01000325">
    <property type="protein sequence ID" value="PZA19494.1"/>
    <property type="molecule type" value="Genomic_DNA"/>
</dbReference>
<dbReference type="InterPro" id="IPR000794">
    <property type="entry name" value="Beta-ketoacyl_synthase"/>
</dbReference>
<dbReference type="SMART" id="SM00825">
    <property type="entry name" value="PKS_KS"/>
    <property type="match status" value="1"/>
</dbReference>
<dbReference type="GO" id="GO:0004315">
    <property type="term" value="F:3-oxoacyl-[acyl-carrier-protein] synthase activity"/>
    <property type="evidence" value="ECO:0007669"/>
    <property type="project" value="InterPro"/>
</dbReference>
<dbReference type="RefSeq" id="WP_110554062.1">
    <property type="nucleotide sequence ID" value="NZ_JACIBU010000001.1"/>
</dbReference>
<dbReference type="InterPro" id="IPR020841">
    <property type="entry name" value="PKS_Beta-ketoAc_synthase_dom"/>
</dbReference>
<dbReference type="Gene3D" id="3.40.47.10">
    <property type="match status" value="2"/>
</dbReference>
<dbReference type="PANTHER" id="PTHR11712:SF336">
    <property type="entry name" value="3-OXOACYL-[ACYL-CARRIER-PROTEIN] SYNTHASE, MITOCHONDRIAL"/>
    <property type="match status" value="1"/>
</dbReference>